<evidence type="ECO:0000256" key="7">
    <source>
        <dbReference type="RuleBase" id="RU000304"/>
    </source>
</evidence>
<dbReference type="STRING" id="307972.A0A2G8LS63"/>
<dbReference type="OrthoDB" id="40902at2759"/>
<evidence type="ECO:0000256" key="6">
    <source>
        <dbReference type="PROSITE-ProRule" id="PRU10141"/>
    </source>
</evidence>
<evidence type="ECO:0000313" key="9">
    <source>
        <dbReference type="EMBL" id="PIK63054.1"/>
    </source>
</evidence>
<feature type="binding site" evidence="6">
    <location>
        <position position="93"/>
    </location>
    <ligand>
        <name>ATP</name>
        <dbReference type="ChEBI" id="CHEBI:30616"/>
    </ligand>
</feature>
<dbReference type="Pfam" id="PF00069">
    <property type="entry name" value="Pkinase"/>
    <property type="match status" value="1"/>
</dbReference>
<dbReference type="SUPFAM" id="SSF56112">
    <property type="entry name" value="Protein kinase-like (PK-like)"/>
    <property type="match status" value="1"/>
</dbReference>
<evidence type="ECO:0000259" key="8">
    <source>
        <dbReference type="PROSITE" id="PS50011"/>
    </source>
</evidence>
<comment type="similarity">
    <text evidence="7">Belongs to the protein kinase superfamily.</text>
</comment>
<comment type="caution">
    <text evidence="9">The sequence shown here is derived from an EMBL/GenBank/DDBJ whole genome shotgun (WGS) entry which is preliminary data.</text>
</comment>
<dbReference type="FunFam" id="1.10.510.10:FF:000026">
    <property type="entry name" value="Calcium/calmodulin-dependent protein kinase type 1"/>
    <property type="match status" value="1"/>
</dbReference>
<keyword evidence="2" id="KW-0808">Transferase</keyword>
<proteinExistence type="inferred from homology"/>
<organism evidence="9 10">
    <name type="scientific">Stichopus japonicus</name>
    <name type="common">Sea cucumber</name>
    <dbReference type="NCBI Taxonomy" id="307972"/>
    <lineage>
        <taxon>Eukaryota</taxon>
        <taxon>Metazoa</taxon>
        <taxon>Echinodermata</taxon>
        <taxon>Eleutherozoa</taxon>
        <taxon>Echinozoa</taxon>
        <taxon>Holothuroidea</taxon>
        <taxon>Aspidochirotacea</taxon>
        <taxon>Aspidochirotida</taxon>
        <taxon>Stichopodidae</taxon>
        <taxon>Apostichopus</taxon>
    </lineage>
</organism>
<evidence type="ECO:0000256" key="2">
    <source>
        <dbReference type="ARBA" id="ARBA00022679"/>
    </source>
</evidence>
<dbReference type="InterPro" id="IPR000719">
    <property type="entry name" value="Prot_kinase_dom"/>
</dbReference>
<dbReference type="Gene3D" id="1.10.510.10">
    <property type="entry name" value="Transferase(Phosphotransferase) domain 1"/>
    <property type="match status" value="1"/>
</dbReference>
<dbReference type="Proteomes" id="UP000230750">
    <property type="component" value="Unassembled WGS sequence"/>
</dbReference>
<feature type="domain" description="Protein kinase" evidence="8">
    <location>
        <begin position="64"/>
        <end position="322"/>
    </location>
</feature>
<protein>
    <submittedName>
        <fullName evidence="9">Putative serine/threonine-protein kinase H1</fullName>
    </submittedName>
</protein>
<dbReference type="PROSITE" id="PS50011">
    <property type="entry name" value="PROTEIN_KINASE_DOM"/>
    <property type="match status" value="1"/>
</dbReference>
<dbReference type="GO" id="GO:0005524">
    <property type="term" value="F:ATP binding"/>
    <property type="evidence" value="ECO:0007669"/>
    <property type="project" value="UniProtKB-UniRule"/>
</dbReference>
<dbReference type="PROSITE" id="PS00107">
    <property type="entry name" value="PROTEIN_KINASE_ATP"/>
    <property type="match status" value="1"/>
</dbReference>
<evidence type="ECO:0000256" key="3">
    <source>
        <dbReference type="ARBA" id="ARBA00022741"/>
    </source>
</evidence>
<keyword evidence="1 7" id="KW-0723">Serine/threonine-protein kinase</keyword>
<dbReference type="PROSITE" id="PS00108">
    <property type="entry name" value="PROTEIN_KINASE_ST"/>
    <property type="match status" value="1"/>
</dbReference>
<evidence type="ECO:0000256" key="5">
    <source>
        <dbReference type="ARBA" id="ARBA00022840"/>
    </source>
</evidence>
<keyword evidence="3 6" id="KW-0547">Nucleotide-binding</keyword>
<name>A0A2G8LS63_STIJA</name>
<dbReference type="EMBL" id="MRZV01000001">
    <property type="protein sequence ID" value="PIK63054.1"/>
    <property type="molecule type" value="Genomic_DNA"/>
</dbReference>
<sequence length="361" mass="40917">MGCGTSKAKADSELIIDKNIDWVKTVETGQKANNYSRKSDPRSKIPRQRAKFEAKFDARVTAKYDIKALIGKGSYSRVVRVEHISTKQPYAIKMVEKKQVEGKPKQSWEIELNILKRVRHTNIIQLIEVFHGKDHVYMVMELATGGELFDRIVSKGHFTERDATVVLRMLLDALRYIHNLGITHRDLKPENMLYYHPGSDSKIMITDFGLASCRTGSDDTMNTVCGTPEYIAPEILLRKKYNQSVDIWATGVVAYILLSGRMPFDDESRTRLYRKIVRAKYSFSGEPWKDVSPAAKDFVNKVLLVNPAERMTSAQCLKHPWIASAASQSNLKNLHHSISQNWLKRTSPGADQAVPSIPIDP</sequence>
<reference evidence="9 10" key="1">
    <citation type="journal article" date="2017" name="PLoS Biol.">
        <title>The sea cucumber genome provides insights into morphological evolution and visceral regeneration.</title>
        <authorList>
            <person name="Zhang X."/>
            <person name="Sun L."/>
            <person name="Yuan J."/>
            <person name="Sun Y."/>
            <person name="Gao Y."/>
            <person name="Zhang L."/>
            <person name="Li S."/>
            <person name="Dai H."/>
            <person name="Hamel J.F."/>
            <person name="Liu C."/>
            <person name="Yu Y."/>
            <person name="Liu S."/>
            <person name="Lin W."/>
            <person name="Guo K."/>
            <person name="Jin S."/>
            <person name="Xu P."/>
            <person name="Storey K.B."/>
            <person name="Huan P."/>
            <person name="Zhang T."/>
            <person name="Zhou Y."/>
            <person name="Zhang J."/>
            <person name="Lin C."/>
            <person name="Li X."/>
            <person name="Xing L."/>
            <person name="Huo D."/>
            <person name="Sun M."/>
            <person name="Wang L."/>
            <person name="Mercier A."/>
            <person name="Li F."/>
            <person name="Yang H."/>
            <person name="Xiang J."/>
        </authorList>
    </citation>
    <scope>NUCLEOTIDE SEQUENCE [LARGE SCALE GENOMIC DNA]</scope>
    <source>
        <strain evidence="9">Shaxun</strain>
        <tissue evidence="9">Muscle</tissue>
    </source>
</reference>
<dbReference type="GO" id="GO:0004674">
    <property type="term" value="F:protein serine/threonine kinase activity"/>
    <property type="evidence" value="ECO:0007669"/>
    <property type="project" value="UniProtKB-KW"/>
</dbReference>
<evidence type="ECO:0000256" key="4">
    <source>
        <dbReference type="ARBA" id="ARBA00022777"/>
    </source>
</evidence>
<keyword evidence="5 6" id="KW-0067">ATP-binding</keyword>
<gene>
    <name evidence="9" type="ORF">BSL78_00062</name>
</gene>
<dbReference type="PANTHER" id="PTHR24347">
    <property type="entry name" value="SERINE/THREONINE-PROTEIN KINASE"/>
    <property type="match status" value="1"/>
</dbReference>
<dbReference type="InterPro" id="IPR011009">
    <property type="entry name" value="Kinase-like_dom_sf"/>
</dbReference>
<dbReference type="SMART" id="SM00220">
    <property type="entry name" value="S_TKc"/>
    <property type="match status" value="1"/>
</dbReference>
<evidence type="ECO:0000313" key="10">
    <source>
        <dbReference type="Proteomes" id="UP000230750"/>
    </source>
</evidence>
<dbReference type="InterPro" id="IPR017441">
    <property type="entry name" value="Protein_kinase_ATP_BS"/>
</dbReference>
<dbReference type="InterPro" id="IPR008271">
    <property type="entry name" value="Ser/Thr_kinase_AS"/>
</dbReference>
<accession>A0A2G8LS63</accession>
<keyword evidence="10" id="KW-1185">Reference proteome</keyword>
<evidence type="ECO:0000256" key="1">
    <source>
        <dbReference type="ARBA" id="ARBA00022527"/>
    </source>
</evidence>
<dbReference type="FunFam" id="3.30.200.20:FF:000315">
    <property type="entry name" value="Calcium-dependent protein kinase 3"/>
    <property type="match status" value="1"/>
</dbReference>
<keyword evidence="4 9" id="KW-0418">Kinase</keyword>
<dbReference type="CDD" id="cd14087">
    <property type="entry name" value="STKc_PSKH1"/>
    <property type="match status" value="1"/>
</dbReference>
<dbReference type="AlphaFoldDB" id="A0A2G8LS63"/>